<dbReference type="CDD" id="cd04478">
    <property type="entry name" value="RPA2_DBD_D"/>
    <property type="match status" value="1"/>
</dbReference>
<evidence type="ECO:0000259" key="8">
    <source>
        <dbReference type="Pfam" id="PF08784"/>
    </source>
</evidence>
<evidence type="ECO:0008006" key="10">
    <source>
        <dbReference type="Google" id="ProtNLM"/>
    </source>
</evidence>
<evidence type="ECO:0000259" key="7">
    <source>
        <dbReference type="Pfam" id="PF01336"/>
    </source>
</evidence>
<evidence type="ECO:0000256" key="6">
    <source>
        <dbReference type="SAM" id="MobiDB-lite"/>
    </source>
</evidence>
<dbReference type="GO" id="GO:0000724">
    <property type="term" value="P:double-strand break repair via homologous recombination"/>
    <property type="evidence" value="ECO:0007669"/>
    <property type="project" value="TreeGrafter"/>
</dbReference>
<dbReference type="Gene3D" id="1.10.10.10">
    <property type="entry name" value="Winged helix-like DNA-binding domain superfamily/Winged helix DNA-binding domain"/>
    <property type="match status" value="1"/>
</dbReference>
<dbReference type="GO" id="GO:0005662">
    <property type="term" value="C:DNA replication factor A complex"/>
    <property type="evidence" value="ECO:0007669"/>
    <property type="project" value="TreeGrafter"/>
</dbReference>
<dbReference type="PANTHER" id="PTHR13989">
    <property type="entry name" value="REPLICATION PROTEIN A-RELATED"/>
    <property type="match status" value="1"/>
</dbReference>
<evidence type="ECO:0000313" key="9">
    <source>
        <dbReference type="EMBL" id="CAD8665167.1"/>
    </source>
</evidence>
<feature type="domain" description="OB" evidence="7">
    <location>
        <begin position="71"/>
        <end position="142"/>
    </location>
</feature>
<proteinExistence type="inferred from homology"/>
<name>A0A7S0WF32_9CHLO</name>
<dbReference type="InterPro" id="IPR012340">
    <property type="entry name" value="NA-bd_OB-fold"/>
</dbReference>
<dbReference type="Gene3D" id="2.40.50.140">
    <property type="entry name" value="Nucleic acid-binding proteins"/>
    <property type="match status" value="1"/>
</dbReference>
<dbReference type="InterPro" id="IPR014646">
    <property type="entry name" value="Rfa2/RPA32"/>
</dbReference>
<keyword evidence="5" id="KW-0539">Nucleus</keyword>
<feature type="domain" description="Replication protein A C-terminal" evidence="8">
    <location>
        <begin position="165"/>
        <end position="272"/>
    </location>
</feature>
<dbReference type="PIRSF" id="PIRSF036949">
    <property type="entry name" value="RPA32"/>
    <property type="match status" value="1"/>
</dbReference>
<keyword evidence="4" id="KW-0238">DNA-binding</keyword>
<dbReference type="PANTHER" id="PTHR13989:SF16">
    <property type="entry name" value="REPLICATION PROTEIN A2"/>
    <property type="match status" value="1"/>
</dbReference>
<evidence type="ECO:0000256" key="1">
    <source>
        <dbReference type="ARBA" id="ARBA00004123"/>
    </source>
</evidence>
<gene>
    <name evidence="9" type="ORF">CLEI1391_LOCUS1244</name>
</gene>
<keyword evidence="3" id="KW-0235">DNA replication</keyword>
<dbReference type="InterPro" id="IPR040260">
    <property type="entry name" value="RFA2-like"/>
</dbReference>
<accession>A0A7S0WF32</accession>
<dbReference type="AlphaFoldDB" id="A0A7S0WF32"/>
<reference evidence="9" key="1">
    <citation type="submission" date="2021-01" db="EMBL/GenBank/DDBJ databases">
        <authorList>
            <person name="Corre E."/>
            <person name="Pelletier E."/>
            <person name="Niang G."/>
            <person name="Scheremetjew M."/>
            <person name="Finn R."/>
            <person name="Kale V."/>
            <person name="Holt S."/>
            <person name="Cochrane G."/>
            <person name="Meng A."/>
            <person name="Brown T."/>
            <person name="Cohen L."/>
        </authorList>
    </citation>
    <scope>NUCLEOTIDE SEQUENCE</scope>
    <source>
        <strain evidence="9">SAG 11-49</strain>
    </source>
</reference>
<dbReference type="GO" id="GO:0035861">
    <property type="term" value="C:site of double-strand break"/>
    <property type="evidence" value="ECO:0007669"/>
    <property type="project" value="TreeGrafter"/>
</dbReference>
<dbReference type="Pfam" id="PF01336">
    <property type="entry name" value="tRNA_anti-codon"/>
    <property type="match status" value="1"/>
</dbReference>
<dbReference type="InterPro" id="IPR036388">
    <property type="entry name" value="WH-like_DNA-bd_sf"/>
</dbReference>
<sequence>MALDIGASQFAGGGFMPSPQGGHDAGYGGGGAKASANKINTVRHVSIKQILRENSNGGEDFVVDGRELSSITFVGRITSMQEQATRILLKVHDGTGQMDVMVWVNDSEPEMLARQRAEMTVGRYVRVYGNLKRYNSQLSVTGYTVRPVTDYNDITYQNLQVIYQHLHITRGSAPTGIPMGGMAAPQQQWGSHAAKPAAAPAPVMGGGAGGDLNSTIAEIFRLPASREGEGLNIGMVLDALRARGINAQPPAVSAALEHLTNEGQLYTTCDENHWKIV</sequence>
<dbReference type="Pfam" id="PF08784">
    <property type="entry name" value="RPA_C"/>
    <property type="match status" value="1"/>
</dbReference>
<evidence type="ECO:0000256" key="4">
    <source>
        <dbReference type="ARBA" id="ARBA00023125"/>
    </source>
</evidence>
<feature type="region of interest" description="Disordered" evidence="6">
    <location>
        <begin position="13"/>
        <end position="33"/>
    </location>
</feature>
<dbReference type="EMBL" id="HBFB01002466">
    <property type="protein sequence ID" value="CAD8665167.1"/>
    <property type="molecule type" value="Transcribed_RNA"/>
</dbReference>
<protein>
    <recommendedName>
        <fullName evidence="10">Replication protein A C-terminal domain-containing protein</fullName>
    </recommendedName>
</protein>
<comment type="similarity">
    <text evidence="2">Belongs to the replication factor A protein 2 family.</text>
</comment>
<organism evidence="9">
    <name type="scientific">Chlamydomonas leiostraca</name>
    <dbReference type="NCBI Taxonomy" id="1034604"/>
    <lineage>
        <taxon>Eukaryota</taxon>
        <taxon>Viridiplantae</taxon>
        <taxon>Chlorophyta</taxon>
        <taxon>core chlorophytes</taxon>
        <taxon>Chlorophyceae</taxon>
        <taxon>CS clade</taxon>
        <taxon>Chlamydomonadales</taxon>
        <taxon>Chlamydomonadaceae</taxon>
        <taxon>Chlamydomonas</taxon>
    </lineage>
</organism>
<dbReference type="InterPro" id="IPR014892">
    <property type="entry name" value="RPA_C"/>
</dbReference>
<dbReference type="GO" id="GO:0000781">
    <property type="term" value="C:chromosome, telomeric region"/>
    <property type="evidence" value="ECO:0007669"/>
    <property type="project" value="TreeGrafter"/>
</dbReference>
<dbReference type="GO" id="GO:0006289">
    <property type="term" value="P:nucleotide-excision repair"/>
    <property type="evidence" value="ECO:0007669"/>
    <property type="project" value="TreeGrafter"/>
</dbReference>
<comment type="subcellular location">
    <subcellularLocation>
        <location evidence="1">Nucleus</location>
    </subcellularLocation>
</comment>
<dbReference type="GO" id="GO:0003697">
    <property type="term" value="F:single-stranded DNA binding"/>
    <property type="evidence" value="ECO:0007669"/>
    <property type="project" value="TreeGrafter"/>
</dbReference>
<evidence type="ECO:0000256" key="2">
    <source>
        <dbReference type="ARBA" id="ARBA00007815"/>
    </source>
</evidence>
<feature type="compositionally biased region" description="Gly residues" evidence="6">
    <location>
        <begin position="23"/>
        <end position="32"/>
    </location>
</feature>
<dbReference type="InterPro" id="IPR004365">
    <property type="entry name" value="NA-bd_OB_tRNA"/>
</dbReference>
<evidence type="ECO:0000256" key="3">
    <source>
        <dbReference type="ARBA" id="ARBA00022705"/>
    </source>
</evidence>
<dbReference type="GO" id="GO:0006260">
    <property type="term" value="P:DNA replication"/>
    <property type="evidence" value="ECO:0007669"/>
    <property type="project" value="UniProtKB-KW"/>
</dbReference>
<dbReference type="SUPFAM" id="SSF50249">
    <property type="entry name" value="Nucleic acid-binding proteins"/>
    <property type="match status" value="1"/>
</dbReference>
<evidence type="ECO:0000256" key="5">
    <source>
        <dbReference type="ARBA" id="ARBA00023242"/>
    </source>
</evidence>